<accession>A0A402CT23</accession>
<protein>
    <submittedName>
        <fullName evidence="1">Molybdopterin synthase</fullName>
    </submittedName>
</protein>
<dbReference type="SUPFAM" id="SSF54690">
    <property type="entry name" value="Molybdopterin synthase subunit MoaE"/>
    <property type="match status" value="1"/>
</dbReference>
<dbReference type="EMBL" id="AP025739">
    <property type="protein sequence ID" value="BDI30880.1"/>
    <property type="molecule type" value="Genomic_DNA"/>
</dbReference>
<dbReference type="FunCoup" id="A0A402CT23">
    <property type="interactions" value="413"/>
</dbReference>
<reference evidence="1 2" key="1">
    <citation type="journal article" date="2019" name="Int. J. Syst. Evol. Microbiol.">
        <title>Capsulimonas corticalis gen. nov., sp. nov., an aerobic capsulated bacterium, of a novel bacterial order, Capsulimonadales ord. nov., of the class Armatimonadia of the phylum Armatimonadetes.</title>
        <authorList>
            <person name="Li J."/>
            <person name="Kudo C."/>
            <person name="Tonouchi A."/>
        </authorList>
    </citation>
    <scope>NUCLEOTIDE SEQUENCE [LARGE SCALE GENOMIC DNA]</scope>
    <source>
        <strain evidence="1 2">AX-7</strain>
    </source>
</reference>
<name>A0A402CT23_9BACT</name>
<dbReference type="GO" id="GO:0006777">
    <property type="term" value="P:Mo-molybdopterin cofactor biosynthetic process"/>
    <property type="evidence" value="ECO:0007669"/>
    <property type="project" value="InterPro"/>
</dbReference>
<dbReference type="Gene3D" id="3.90.1170.40">
    <property type="entry name" value="Molybdopterin biosynthesis MoaE subunit"/>
    <property type="match status" value="1"/>
</dbReference>
<dbReference type="KEGG" id="ccot:CCAX7_29310"/>
<dbReference type="AlphaFoldDB" id="A0A402CT23"/>
<dbReference type="InterPro" id="IPR003448">
    <property type="entry name" value="Mopterin_biosynth_MoaE"/>
</dbReference>
<dbReference type="PANTHER" id="PTHR23404">
    <property type="entry name" value="MOLYBDOPTERIN SYNTHASE RELATED"/>
    <property type="match status" value="1"/>
</dbReference>
<dbReference type="InterPro" id="IPR036563">
    <property type="entry name" value="MoaE_sf"/>
</dbReference>
<dbReference type="CDD" id="cd00756">
    <property type="entry name" value="MoaE"/>
    <property type="match status" value="1"/>
</dbReference>
<organism evidence="1 2">
    <name type="scientific">Capsulimonas corticalis</name>
    <dbReference type="NCBI Taxonomy" id="2219043"/>
    <lineage>
        <taxon>Bacteria</taxon>
        <taxon>Bacillati</taxon>
        <taxon>Armatimonadota</taxon>
        <taxon>Armatimonadia</taxon>
        <taxon>Capsulimonadales</taxon>
        <taxon>Capsulimonadaceae</taxon>
        <taxon>Capsulimonas</taxon>
    </lineage>
</organism>
<sequence length="150" mass="16401">MAIVFLSDDPLQDVGELGARLQDPERGALVTFSGTVRGSTRGRRVTHLEYEAYRPLAEKQLRAIAEEAGERWGVTCAIAHRLGKVAVGERSITIAVASAHRAEAFEACRWLMDSLKTTVPIWKKEHFDGGAQWIEGSDTVPSPSSSTHNS</sequence>
<dbReference type="Pfam" id="PF02391">
    <property type="entry name" value="MoaE"/>
    <property type="match status" value="1"/>
</dbReference>
<dbReference type="OrthoDB" id="9803224at2"/>
<keyword evidence="2" id="KW-1185">Reference proteome</keyword>
<evidence type="ECO:0000313" key="2">
    <source>
        <dbReference type="Proteomes" id="UP000287394"/>
    </source>
</evidence>
<dbReference type="RefSeq" id="WP_119320538.1">
    <property type="nucleotide sequence ID" value="NZ_AP025739.1"/>
</dbReference>
<dbReference type="Proteomes" id="UP000287394">
    <property type="component" value="Chromosome"/>
</dbReference>
<gene>
    <name evidence="1" type="ORF">CCAX7_29310</name>
</gene>
<evidence type="ECO:0000313" key="1">
    <source>
        <dbReference type="EMBL" id="BDI30880.1"/>
    </source>
</evidence>
<proteinExistence type="predicted"/>